<proteinExistence type="predicted"/>
<gene>
    <name evidence="1" type="ORF">ACFPFW_04555</name>
</gene>
<sequence length="289" mass="32320">MAIVLFALLEATNRADVEKIARRAVDDQLEKISIAAAIEWKVAEVFVPFPSLLSATNEVQLAMQRGQSRRLITVQVIGRCLDRCMAASRNFQFIGMDHSPMVPCSDEAGVRPRWLSSKLRVATLAMVAINGDKACLASDQLKEAICYVVYRSPNGYAAVWHTGSLVQFMAGSLISGRPEWMSETADEERLLDGKYTVLIAARFCASRGMTFDDGDVQQIEEHVRSRTSESPLPKSELDRIWTKNKSEFDGLRSLGLGSDYEKLRQYCERMAFVKQMAIPTVAEENPFAR</sequence>
<name>A0ABV9YYH7_9HYPH</name>
<organism evidence="1 2">
    <name type="scientific">Flaviflagellibacter deserti</name>
    <dbReference type="NCBI Taxonomy" id="2267266"/>
    <lineage>
        <taxon>Bacteria</taxon>
        <taxon>Pseudomonadati</taxon>
        <taxon>Pseudomonadota</taxon>
        <taxon>Alphaproteobacteria</taxon>
        <taxon>Hyphomicrobiales</taxon>
        <taxon>Flaviflagellibacter</taxon>
    </lineage>
</organism>
<accession>A0ABV9YYH7</accession>
<keyword evidence="2" id="KW-1185">Reference proteome</keyword>
<dbReference type="EMBL" id="JBHSJF010000004">
    <property type="protein sequence ID" value="MFC5067284.1"/>
    <property type="molecule type" value="Genomic_DNA"/>
</dbReference>
<evidence type="ECO:0000313" key="2">
    <source>
        <dbReference type="Proteomes" id="UP001595796"/>
    </source>
</evidence>
<dbReference type="Proteomes" id="UP001595796">
    <property type="component" value="Unassembled WGS sequence"/>
</dbReference>
<protein>
    <submittedName>
        <fullName evidence="1">Uncharacterized protein</fullName>
    </submittedName>
</protein>
<dbReference type="RefSeq" id="WP_114957108.1">
    <property type="nucleotide sequence ID" value="NZ_JBHSJF010000004.1"/>
</dbReference>
<reference evidence="2" key="1">
    <citation type="journal article" date="2019" name="Int. J. Syst. Evol. Microbiol.">
        <title>The Global Catalogue of Microorganisms (GCM) 10K type strain sequencing project: providing services to taxonomists for standard genome sequencing and annotation.</title>
        <authorList>
            <consortium name="The Broad Institute Genomics Platform"/>
            <consortium name="The Broad Institute Genome Sequencing Center for Infectious Disease"/>
            <person name="Wu L."/>
            <person name="Ma J."/>
        </authorList>
    </citation>
    <scope>NUCLEOTIDE SEQUENCE [LARGE SCALE GENOMIC DNA]</scope>
    <source>
        <strain evidence="2">CGMCC 1.16444</strain>
    </source>
</reference>
<evidence type="ECO:0000313" key="1">
    <source>
        <dbReference type="EMBL" id="MFC5067284.1"/>
    </source>
</evidence>
<comment type="caution">
    <text evidence="1">The sequence shown here is derived from an EMBL/GenBank/DDBJ whole genome shotgun (WGS) entry which is preliminary data.</text>
</comment>